<reference evidence="3 4" key="1">
    <citation type="submission" date="2024-09" db="EMBL/GenBank/DDBJ databases">
        <authorList>
            <person name="Sun Q."/>
            <person name="Mori K."/>
        </authorList>
    </citation>
    <scope>NUCLEOTIDE SEQUENCE [LARGE SCALE GENOMIC DNA]</scope>
    <source>
        <strain evidence="3 4">TBRC 0563</strain>
    </source>
</reference>
<dbReference type="Proteomes" id="UP001589627">
    <property type="component" value="Unassembled WGS sequence"/>
</dbReference>
<evidence type="ECO:0000313" key="4">
    <source>
        <dbReference type="Proteomes" id="UP001589627"/>
    </source>
</evidence>
<dbReference type="RefSeq" id="WP_378210329.1">
    <property type="nucleotide sequence ID" value="NZ_JBHLZP010000386.1"/>
</dbReference>
<dbReference type="InterPro" id="IPR012349">
    <property type="entry name" value="Split_barrel_FMN-bd"/>
</dbReference>
<proteinExistence type="predicted"/>
<gene>
    <name evidence="3" type="ORF">ACFFNX_35505</name>
</gene>
<keyword evidence="1" id="KW-0560">Oxidoreductase</keyword>
<dbReference type="InterPro" id="IPR052019">
    <property type="entry name" value="F420H2_bilvrd_red/Heme_oxyg"/>
</dbReference>
<evidence type="ECO:0000256" key="1">
    <source>
        <dbReference type="ARBA" id="ARBA00023002"/>
    </source>
</evidence>
<evidence type="ECO:0000313" key="3">
    <source>
        <dbReference type="EMBL" id="MFB9837492.1"/>
    </source>
</evidence>
<dbReference type="Pfam" id="PF01243">
    <property type="entry name" value="PNPOx_N"/>
    <property type="match status" value="1"/>
</dbReference>
<evidence type="ECO:0000259" key="2">
    <source>
        <dbReference type="Pfam" id="PF01243"/>
    </source>
</evidence>
<protein>
    <submittedName>
        <fullName evidence="3">Pyridoxamine 5'-phosphate oxidase family protein</fullName>
    </submittedName>
</protein>
<dbReference type="PANTHER" id="PTHR35176">
    <property type="entry name" value="HEME OXYGENASE HI_0854-RELATED"/>
    <property type="match status" value="1"/>
</dbReference>
<dbReference type="EMBL" id="JBHLZP010000386">
    <property type="protein sequence ID" value="MFB9837492.1"/>
    <property type="molecule type" value="Genomic_DNA"/>
</dbReference>
<dbReference type="InterPro" id="IPR011576">
    <property type="entry name" value="Pyridox_Oxase_N"/>
</dbReference>
<dbReference type="SUPFAM" id="SSF50475">
    <property type="entry name" value="FMN-binding split barrel"/>
    <property type="match status" value="1"/>
</dbReference>
<organism evidence="3 4">
    <name type="scientific">Actinoallomurus acaciae</name>
    <dbReference type="NCBI Taxonomy" id="502577"/>
    <lineage>
        <taxon>Bacteria</taxon>
        <taxon>Bacillati</taxon>
        <taxon>Actinomycetota</taxon>
        <taxon>Actinomycetes</taxon>
        <taxon>Streptosporangiales</taxon>
        <taxon>Thermomonosporaceae</taxon>
        <taxon>Actinoallomurus</taxon>
    </lineage>
</organism>
<name>A0ABV5YQZ6_9ACTN</name>
<feature type="domain" description="Pyridoxamine 5'-phosphate oxidase N-terminal" evidence="2">
    <location>
        <begin position="3"/>
        <end position="136"/>
    </location>
</feature>
<comment type="caution">
    <text evidence="3">The sequence shown here is derived from an EMBL/GenBank/DDBJ whole genome shotgun (WGS) entry which is preliminary data.</text>
</comment>
<keyword evidence="4" id="KW-1185">Reference proteome</keyword>
<dbReference type="PANTHER" id="PTHR35176:SF6">
    <property type="entry name" value="HEME OXYGENASE HI_0854-RELATED"/>
    <property type="match status" value="1"/>
</dbReference>
<sequence>MTDDEVTAFIEENPKFQLATINRDGTPHLVTMFSGLVEGKIAFWTYRTSRKAYNLARDPRVTCLIEAGTDYFELRGLMLYGTVRSLTEPNDVRYVGSQVVRRMMGLEDDDAIASVVGQTAAKRHAYIVEPTGVASWDHRKLT</sequence>
<dbReference type="Gene3D" id="2.30.110.10">
    <property type="entry name" value="Electron Transport, Fmn-binding Protein, Chain A"/>
    <property type="match status" value="1"/>
</dbReference>
<accession>A0ABV5YQZ6</accession>